<feature type="compositionally biased region" description="Polar residues" evidence="9">
    <location>
        <begin position="80"/>
        <end position="89"/>
    </location>
</feature>
<dbReference type="InterPro" id="IPR018490">
    <property type="entry name" value="cNMP-bd_dom_sf"/>
</dbReference>
<feature type="transmembrane region" description="Helical" evidence="10">
    <location>
        <begin position="596"/>
        <end position="619"/>
    </location>
</feature>
<keyword evidence="2" id="KW-0813">Transport</keyword>
<keyword evidence="7" id="KW-1071">Ligand-gated ion channel</keyword>
<dbReference type="Pfam" id="PF00027">
    <property type="entry name" value="cNMP_binding"/>
    <property type="match status" value="1"/>
</dbReference>
<keyword evidence="13" id="KW-1185">Reference proteome</keyword>
<protein>
    <submittedName>
        <fullName evidence="12">Cation efflux transmembrane transport protein, putative</fullName>
    </submittedName>
</protein>
<feature type="compositionally biased region" description="Acidic residues" evidence="9">
    <location>
        <begin position="213"/>
        <end position="229"/>
    </location>
</feature>
<evidence type="ECO:0000256" key="5">
    <source>
        <dbReference type="ARBA" id="ARBA00023065"/>
    </source>
</evidence>
<dbReference type="InterPro" id="IPR050866">
    <property type="entry name" value="CNG_cation_channel"/>
</dbReference>
<dbReference type="PANTHER" id="PTHR45638">
    <property type="entry name" value="CYCLIC NUCLEOTIDE-GATED CATION CHANNEL SUBUNIT A"/>
    <property type="match status" value="1"/>
</dbReference>
<dbReference type="PROSITE" id="PS00889">
    <property type="entry name" value="CNMP_BINDING_2"/>
    <property type="match status" value="1"/>
</dbReference>
<dbReference type="Proteomes" id="UP000051952">
    <property type="component" value="Unassembled WGS sequence"/>
</dbReference>
<evidence type="ECO:0000313" key="12">
    <source>
        <dbReference type="EMBL" id="CUG88693.1"/>
    </source>
</evidence>
<comment type="subcellular location">
    <subcellularLocation>
        <location evidence="1">Membrane</location>
        <topology evidence="1">Multi-pass membrane protein</topology>
    </subcellularLocation>
</comment>
<keyword evidence="4 10" id="KW-1133">Transmembrane helix</keyword>
<dbReference type="PANTHER" id="PTHR45638:SF11">
    <property type="entry name" value="CYCLIC NUCLEOTIDE-GATED CATION CHANNEL SUBUNIT A"/>
    <property type="match status" value="1"/>
</dbReference>
<dbReference type="PROSITE" id="PS00888">
    <property type="entry name" value="CNMP_BINDING_1"/>
    <property type="match status" value="1"/>
</dbReference>
<name>A0A0S4JEH4_BODSA</name>
<evidence type="ECO:0000256" key="9">
    <source>
        <dbReference type="SAM" id="MobiDB-lite"/>
    </source>
</evidence>
<dbReference type="CDD" id="cd00038">
    <property type="entry name" value="CAP_ED"/>
    <property type="match status" value="1"/>
</dbReference>
<dbReference type="Gene3D" id="2.60.120.10">
    <property type="entry name" value="Jelly Rolls"/>
    <property type="match status" value="1"/>
</dbReference>
<keyword evidence="6 10" id="KW-0472">Membrane</keyword>
<dbReference type="PROSITE" id="PS50042">
    <property type="entry name" value="CNMP_BINDING_3"/>
    <property type="match status" value="1"/>
</dbReference>
<dbReference type="GO" id="GO:0005221">
    <property type="term" value="F:intracellularly cyclic nucleotide-activated monoatomic cation channel activity"/>
    <property type="evidence" value="ECO:0007669"/>
    <property type="project" value="InterPro"/>
</dbReference>
<dbReference type="InterPro" id="IPR000595">
    <property type="entry name" value="cNMP-bd_dom"/>
</dbReference>
<keyword evidence="3 10" id="KW-0812">Transmembrane</keyword>
<evidence type="ECO:0000256" key="4">
    <source>
        <dbReference type="ARBA" id="ARBA00022989"/>
    </source>
</evidence>
<feature type="region of interest" description="Disordered" evidence="9">
    <location>
        <begin position="997"/>
        <end position="1024"/>
    </location>
</feature>
<organism evidence="12 13">
    <name type="scientific">Bodo saltans</name>
    <name type="common">Flagellated protozoan</name>
    <dbReference type="NCBI Taxonomy" id="75058"/>
    <lineage>
        <taxon>Eukaryota</taxon>
        <taxon>Discoba</taxon>
        <taxon>Euglenozoa</taxon>
        <taxon>Kinetoplastea</taxon>
        <taxon>Metakinetoplastina</taxon>
        <taxon>Eubodonida</taxon>
        <taxon>Bodonidae</taxon>
        <taxon>Bodo</taxon>
    </lineage>
</organism>
<keyword evidence="8" id="KW-0407">Ion channel</keyword>
<feature type="compositionally biased region" description="Polar residues" evidence="9">
    <location>
        <begin position="61"/>
        <end position="70"/>
    </location>
</feature>
<dbReference type="SMART" id="SM00100">
    <property type="entry name" value="cNMP"/>
    <property type="match status" value="1"/>
</dbReference>
<feature type="transmembrane region" description="Helical" evidence="10">
    <location>
        <begin position="662"/>
        <end position="686"/>
    </location>
</feature>
<evidence type="ECO:0000256" key="2">
    <source>
        <dbReference type="ARBA" id="ARBA00022448"/>
    </source>
</evidence>
<feature type="region of interest" description="Disordered" evidence="9">
    <location>
        <begin position="54"/>
        <end position="115"/>
    </location>
</feature>
<evidence type="ECO:0000313" key="13">
    <source>
        <dbReference type="Proteomes" id="UP000051952"/>
    </source>
</evidence>
<dbReference type="EMBL" id="CYKH01001668">
    <property type="protein sequence ID" value="CUG88693.1"/>
    <property type="molecule type" value="Genomic_DNA"/>
</dbReference>
<dbReference type="SUPFAM" id="SSF51206">
    <property type="entry name" value="cAMP-binding domain-like"/>
    <property type="match status" value="1"/>
</dbReference>
<dbReference type="GO" id="GO:0044877">
    <property type="term" value="F:protein-containing complex binding"/>
    <property type="evidence" value="ECO:0007669"/>
    <property type="project" value="TreeGrafter"/>
</dbReference>
<dbReference type="OrthoDB" id="421226at2759"/>
<feature type="domain" description="Cyclic nucleotide-binding" evidence="11">
    <location>
        <begin position="762"/>
        <end position="862"/>
    </location>
</feature>
<evidence type="ECO:0000256" key="7">
    <source>
        <dbReference type="ARBA" id="ARBA00023286"/>
    </source>
</evidence>
<dbReference type="GO" id="GO:0016020">
    <property type="term" value="C:membrane"/>
    <property type="evidence" value="ECO:0007669"/>
    <property type="project" value="UniProtKB-SubCell"/>
</dbReference>
<proteinExistence type="predicted"/>
<accession>A0A0S4JEH4</accession>
<feature type="transmembrane region" description="Helical" evidence="10">
    <location>
        <begin position="451"/>
        <end position="469"/>
    </location>
</feature>
<evidence type="ECO:0000256" key="10">
    <source>
        <dbReference type="SAM" id="Phobius"/>
    </source>
</evidence>
<reference evidence="13" key="1">
    <citation type="submission" date="2015-09" db="EMBL/GenBank/DDBJ databases">
        <authorList>
            <consortium name="Pathogen Informatics"/>
        </authorList>
    </citation>
    <scope>NUCLEOTIDE SEQUENCE [LARGE SCALE GENOMIC DNA]</scope>
    <source>
        <strain evidence="13">Lake Konstanz</strain>
    </source>
</reference>
<evidence type="ECO:0000256" key="8">
    <source>
        <dbReference type="ARBA" id="ARBA00023303"/>
    </source>
</evidence>
<evidence type="ECO:0000259" key="11">
    <source>
        <dbReference type="PROSITE" id="PS50042"/>
    </source>
</evidence>
<dbReference type="AlphaFoldDB" id="A0A0S4JEH4"/>
<feature type="region of interest" description="Disordered" evidence="9">
    <location>
        <begin position="192"/>
        <end position="282"/>
    </location>
</feature>
<evidence type="ECO:0000256" key="6">
    <source>
        <dbReference type="ARBA" id="ARBA00023136"/>
    </source>
</evidence>
<feature type="compositionally biased region" description="Basic and acidic residues" evidence="9">
    <location>
        <begin position="255"/>
        <end position="265"/>
    </location>
</feature>
<feature type="transmembrane region" description="Helical" evidence="10">
    <location>
        <begin position="489"/>
        <end position="511"/>
    </location>
</feature>
<sequence length="1063" mass="117724">MTSEGVQYHEFDAPITPLVMSGRESIVTCREPLKFDALLRFHVDDDESVRPKPFISIERASVTSSPQRLTPKQERDSKTHSVPSNSRQSADADPQTLPSREPQEASMAPQLPRESSLANCGPAILIEKPSFATPQVQHARPAIPNGAHHHQGELLIQPVQQQLSGDRGEDPIFPVALSPTMPPEFLRDVSLKTEKTSQQHTTATRRLSKPEEFYGDSSDEDDTVAEPQEDTPQPKFGEVKNPLNARESSHLSARTSEDGPFRTPDEQVALGKGRGGDSSGNLEWTLPVPPPIDFTSNVNEVKHSAEHSQNLAAASTVVSVHGDAVILHSRLLQFLRRLCQSNDPTQTGGLLEIHRLKRLCHAAKLTPEQRGKLLPSSAQGKKLIPLEICGKYFLRHANKDITDADAIVVALEGLSDGVVNSQESVFSLIEERVARIVSDNRARFADNTFRFVWDSVHLVSIFAFLAISLDTNVLKLERDMSTPDSWVLAVILCIHAFWLLDVLYSIHVVAIDHNGRLVRDHTSIMRQRKAQLIIDAFCLFPLDFILEGADAPFAAFLTFRVMKFVKMFRVSYLYELVNRDIITPGLVIFHFQVKKAVIGLAWLFLAVLMLATIHNLIDIYSIEPAYGERKYPTLTHSVVAVSIILSGSNADFEVWVTGDKVLYVALAICAMIGIGLVVGQLTSLVFSNSVSAENYQLMRDTLDIVEHYNVPKAIQREVLSFQMHALNDDVVRHMSNLQQLPLQMQKEILMYIKIDAVGRVKLFSGASQECHTALAACLSRKIVEPESEVIRFGEVGKEMYMLAHGYADVILGNGKVVTTFTRGDCFGEMALVQKDAKRTATVRALTYCDLWTLSKDAFLEALVLYPELLSVVEVELVARKGNIAELRSSIDAVQQEMMKLDKEEELLSSPGSGGQLKPSVVPFDVAVGASRRKKSSAAPSLFVATHRATIHLGSDEALDVDQSKEAHENLEQRDVHGGHGPSSRWTATRLSTFRQMSLPQPARSSPRHHRLSHSSTAPRSPISVDDELQEALRAIESVKTFVDVQTIHAGSSFRARHSSSAFS</sequence>
<dbReference type="InterPro" id="IPR018488">
    <property type="entry name" value="cNMP-bd_CS"/>
</dbReference>
<feature type="transmembrane region" description="Helical" evidence="10">
    <location>
        <begin position="631"/>
        <end position="650"/>
    </location>
</feature>
<evidence type="ECO:0000256" key="1">
    <source>
        <dbReference type="ARBA" id="ARBA00004141"/>
    </source>
</evidence>
<gene>
    <name evidence="12" type="ORF">BSAL_16815</name>
</gene>
<keyword evidence="5" id="KW-0406">Ion transport</keyword>
<dbReference type="InterPro" id="IPR014710">
    <property type="entry name" value="RmlC-like_jellyroll"/>
</dbReference>
<evidence type="ECO:0000256" key="3">
    <source>
        <dbReference type="ARBA" id="ARBA00022692"/>
    </source>
</evidence>
<dbReference type="VEuPathDB" id="TriTrypDB:BSAL_16815"/>